<dbReference type="FunFam" id="4.10.81.10:FF:000001">
    <property type="entry name" value="Cytochrome c oxidase subunit 8B, mitochondrial"/>
    <property type="match status" value="1"/>
</dbReference>
<organism evidence="11 12">
    <name type="scientific">Xyrichtys novacula</name>
    <name type="common">Pearly razorfish</name>
    <name type="synonym">Hemipteronotus novacula</name>
    <dbReference type="NCBI Taxonomy" id="13765"/>
    <lineage>
        <taxon>Eukaryota</taxon>
        <taxon>Metazoa</taxon>
        <taxon>Chordata</taxon>
        <taxon>Craniata</taxon>
        <taxon>Vertebrata</taxon>
        <taxon>Euteleostomi</taxon>
        <taxon>Actinopterygii</taxon>
        <taxon>Neopterygii</taxon>
        <taxon>Teleostei</taxon>
        <taxon>Neoteleostei</taxon>
        <taxon>Acanthomorphata</taxon>
        <taxon>Eupercaria</taxon>
        <taxon>Labriformes</taxon>
        <taxon>Labridae</taxon>
        <taxon>Xyrichtys</taxon>
    </lineage>
</organism>
<evidence type="ECO:0000313" key="11">
    <source>
        <dbReference type="EMBL" id="CAJ1074216.1"/>
    </source>
</evidence>
<evidence type="ECO:0000256" key="5">
    <source>
        <dbReference type="ARBA" id="ARBA00022792"/>
    </source>
</evidence>
<keyword evidence="5" id="KW-0999">Mitochondrion inner membrane</keyword>
<dbReference type="GO" id="GO:0006123">
    <property type="term" value="P:mitochondrial electron transport, cytochrome c to oxygen"/>
    <property type="evidence" value="ECO:0007669"/>
    <property type="project" value="InterPro"/>
</dbReference>
<dbReference type="EMBL" id="OY660878">
    <property type="protein sequence ID" value="CAJ1074216.1"/>
    <property type="molecule type" value="Genomic_DNA"/>
</dbReference>
<evidence type="ECO:0000256" key="10">
    <source>
        <dbReference type="SAM" id="Phobius"/>
    </source>
</evidence>
<keyword evidence="7 10" id="KW-1133">Transmembrane helix</keyword>
<comment type="pathway">
    <text evidence="2">Energy metabolism; oxidative phosphorylation.</text>
</comment>
<evidence type="ECO:0000256" key="1">
    <source>
        <dbReference type="ARBA" id="ARBA00004434"/>
    </source>
</evidence>
<dbReference type="GO" id="GO:0045277">
    <property type="term" value="C:respiratory chain complex IV"/>
    <property type="evidence" value="ECO:0007669"/>
    <property type="project" value="InterPro"/>
</dbReference>
<dbReference type="PANTHER" id="PTHR16717:SF8">
    <property type="entry name" value="CYTOCHROME C OXIDASE SUBUNIT 8A"/>
    <property type="match status" value="1"/>
</dbReference>
<accession>A0AAV1GLW9</accession>
<evidence type="ECO:0000256" key="7">
    <source>
        <dbReference type="ARBA" id="ARBA00022989"/>
    </source>
</evidence>
<dbReference type="CDD" id="cd00930">
    <property type="entry name" value="Cyt_c_Oxidase_VIII"/>
    <property type="match status" value="1"/>
</dbReference>
<evidence type="ECO:0000256" key="8">
    <source>
        <dbReference type="ARBA" id="ARBA00023128"/>
    </source>
</evidence>
<dbReference type="PANTHER" id="PTHR16717">
    <property type="entry name" value="CYTOCHROME C OXIDASE POLYPEPTIDE VIII"/>
    <property type="match status" value="1"/>
</dbReference>
<dbReference type="AlphaFoldDB" id="A0AAV1GLW9"/>
<name>A0AAV1GLW9_XYRNO</name>
<keyword evidence="6" id="KW-0809">Transit peptide</keyword>
<keyword evidence="9 10" id="KW-0472">Membrane</keyword>
<dbReference type="InterPro" id="IPR003205">
    <property type="entry name" value="Cyt_c_oxidase_su8"/>
</dbReference>
<keyword evidence="12" id="KW-1185">Reference proteome</keyword>
<comment type="subcellular location">
    <subcellularLocation>
        <location evidence="1">Mitochondrion inner membrane</location>
        <topology evidence="1">Single-pass membrane protein</topology>
    </subcellularLocation>
</comment>
<evidence type="ECO:0000256" key="6">
    <source>
        <dbReference type="ARBA" id="ARBA00022946"/>
    </source>
</evidence>
<reference evidence="11" key="1">
    <citation type="submission" date="2023-08" db="EMBL/GenBank/DDBJ databases">
        <authorList>
            <person name="Alioto T."/>
            <person name="Alioto T."/>
            <person name="Gomez Garrido J."/>
        </authorList>
    </citation>
    <scope>NUCLEOTIDE SEQUENCE</scope>
</reference>
<comment type="similarity">
    <text evidence="3">Belongs to the cytochrome c oxidase VIII family.</text>
</comment>
<proteinExistence type="inferred from homology"/>
<keyword evidence="8" id="KW-0496">Mitochondrion</keyword>
<gene>
    <name evidence="11" type="ORF">XNOV1_A016471</name>
</gene>
<evidence type="ECO:0000256" key="3">
    <source>
        <dbReference type="ARBA" id="ARBA00010117"/>
    </source>
</evidence>
<dbReference type="Proteomes" id="UP001178508">
    <property type="component" value="Chromosome 15"/>
</dbReference>
<sequence length="70" mass="7330">MSGLLRTIASRAAPSLRQPTVVQRANLYSGPAKGKVGAAESVIGIGLFALAILGPAGWILAHLEDYKKKE</sequence>
<dbReference type="SUPFAM" id="SSF81431">
    <property type="entry name" value="Mitochondrial cytochrome c oxidase subunit VIIIb (aka IX)"/>
    <property type="match status" value="1"/>
</dbReference>
<dbReference type="Pfam" id="PF02285">
    <property type="entry name" value="COX8"/>
    <property type="match status" value="1"/>
</dbReference>
<dbReference type="Gene3D" id="4.10.81.10">
    <property type="entry name" value="Cytochrome c oxidase, subunit 8"/>
    <property type="match status" value="1"/>
</dbReference>
<dbReference type="GO" id="GO:0005743">
    <property type="term" value="C:mitochondrial inner membrane"/>
    <property type="evidence" value="ECO:0007669"/>
    <property type="project" value="UniProtKB-SubCell"/>
</dbReference>
<evidence type="ECO:0000256" key="9">
    <source>
        <dbReference type="ARBA" id="ARBA00023136"/>
    </source>
</evidence>
<evidence type="ECO:0000256" key="4">
    <source>
        <dbReference type="ARBA" id="ARBA00022692"/>
    </source>
</evidence>
<feature type="transmembrane region" description="Helical" evidence="10">
    <location>
        <begin position="41"/>
        <end position="61"/>
    </location>
</feature>
<keyword evidence="4 10" id="KW-0812">Transmembrane</keyword>
<dbReference type="InterPro" id="IPR036548">
    <property type="entry name" value="Cyt_c_oxidase_su8_sf"/>
</dbReference>
<evidence type="ECO:0000256" key="2">
    <source>
        <dbReference type="ARBA" id="ARBA00004673"/>
    </source>
</evidence>
<evidence type="ECO:0000313" key="12">
    <source>
        <dbReference type="Proteomes" id="UP001178508"/>
    </source>
</evidence>
<protein>
    <submittedName>
        <fullName evidence="11">Cytochrome c oxidase subunit 8A, mitochondrial</fullName>
    </submittedName>
</protein>